<dbReference type="EMBL" id="BOOA01000035">
    <property type="protein sequence ID" value="GIH26050.1"/>
    <property type="molecule type" value="Genomic_DNA"/>
</dbReference>
<proteinExistence type="predicted"/>
<evidence type="ECO:0000313" key="1">
    <source>
        <dbReference type="EMBL" id="GIH26050.1"/>
    </source>
</evidence>
<organism evidence="1 2">
    <name type="scientific">Acrocarpospora phusangensis</name>
    <dbReference type="NCBI Taxonomy" id="1070424"/>
    <lineage>
        <taxon>Bacteria</taxon>
        <taxon>Bacillati</taxon>
        <taxon>Actinomycetota</taxon>
        <taxon>Actinomycetes</taxon>
        <taxon>Streptosporangiales</taxon>
        <taxon>Streptosporangiaceae</taxon>
        <taxon>Acrocarpospora</taxon>
    </lineage>
</organism>
<dbReference type="Proteomes" id="UP000640052">
    <property type="component" value="Unassembled WGS sequence"/>
</dbReference>
<evidence type="ECO:0000313" key="2">
    <source>
        <dbReference type="Proteomes" id="UP000640052"/>
    </source>
</evidence>
<gene>
    <name evidence="1" type="ORF">Aph01nite_43600</name>
</gene>
<keyword evidence="2" id="KW-1185">Reference proteome</keyword>
<name>A0A919QGI5_9ACTN</name>
<dbReference type="AlphaFoldDB" id="A0A919QGI5"/>
<reference evidence="1" key="1">
    <citation type="submission" date="2021-01" db="EMBL/GenBank/DDBJ databases">
        <title>Whole genome shotgun sequence of Acrocarpospora phusangensis NBRC 108782.</title>
        <authorList>
            <person name="Komaki H."/>
            <person name="Tamura T."/>
        </authorList>
    </citation>
    <scope>NUCLEOTIDE SEQUENCE</scope>
    <source>
        <strain evidence="1">NBRC 108782</strain>
    </source>
</reference>
<sequence length="75" mass="8543">MSVRAKFRCRSVETYGPNAQQRTYRFGAVADDGIPENQRYARYTPIGELSISVDNPDVVFEPGKCYYLDFTPAED</sequence>
<protein>
    <submittedName>
        <fullName evidence="1">Uncharacterized protein</fullName>
    </submittedName>
</protein>
<accession>A0A919QGI5</accession>
<dbReference type="RefSeq" id="WP_204042741.1">
    <property type="nucleotide sequence ID" value="NZ_BOOA01000035.1"/>
</dbReference>
<comment type="caution">
    <text evidence="1">The sequence shown here is derived from an EMBL/GenBank/DDBJ whole genome shotgun (WGS) entry which is preliminary data.</text>
</comment>